<dbReference type="HAMAP" id="MF_00823">
    <property type="entry name" value="AcetylCoA_CT_alpha"/>
    <property type="match status" value="1"/>
</dbReference>
<dbReference type="GO" id="GO:0009317">
    <property type="term" value="C:acetyl-CoA carboxylase complex"/>
    <property type="evidence" value="ECO:0007669"/>
    <property type="project" value="InterPro"/>
</dbReference>
<evidence type="ECO:0000256" key="10">
    <source>
        <dbReference type="HAMAP-Rule" id="MF_00823"/>
    </source>
</evidence>
<sequence length="307" mass="34648">MKIKECEIKIRTLEAEKAGLNIDESQRYDEINKEIMELKKEAYSNLEPWDRVYLARHQDRPKASDYISLLIDDFYELHGDRCYGDDNALIGGIGTFKGIPVTVLAQAKGKTLEENLKRNFGMMNPEGYRKALRLAKEAEKFHRPIINIVDTAGAYPGKGAEERGQAEAIAKCLYEFSNLKTPVISVVISEGGSGGALALSVADRIVMLENAIYSVLSPEGFASILWKDESRAEEASKYMRLTSYDLYEKGIIDHIIKEPAGGAQNGLEYVVAQIAVYIETELKELIQKKDRLLIRERFLKYRKIGMI</sequence>
<keyword evidence="14" id="KW-1185">Reference proteome</keyword>
<evidence type="ECO:0000256" key="9">
    <source>
        <dbReference type="ARBA" id="ARBA00049152"/>
    </source>
</evidence>
<dbReference type="PANTHER" id="PTHR42853">
    <property type="entry name" value="ACETYL-COENZYME A CARBOXYLASE CARBOXYL TRANSFERASE SUBUNIT ALPHA"/>
    <property type="match status" value="1"/>
</dbReference>
<dbReference type="GO" id="GO:0016743">
    <property type="term" value="F:carboxyl- or carbamoyltransferase activity"/>
    <property type="evidence" value="ECO:0007669"/>
    <property type="project" value="UniProtKB-UniRule"/>
</dbReference>
<dbReference type="GO" id="GO:0003989">
    <property type="term" value="F:acetyl-CoA carboxylase activity"/>
    <property type="evidence" value="ECO:0007669"/>
    <property type="project" value="InterPro"/>
</dbReference>
<dbReference type="NCBIfam" id="NF041504">
    <property type="entry name" value="AccA_sub"/>
    <property type="match status" value="1"/>
</dbReference>
<evidence type="ECO:0000256" key="6">
    <source>
        <dbReference type="ARBA" id="ARBA00022840"/>
    </source>
</evidence>
<reference evidence="13" key="2">
    <citation type="submission" date="2013-08" db="EMBL/GenBank/DDBJ databases">
        <title>Draft genome sequence of Anaerofustis stercorihominis (DSM 17244).</title>
        <authorList>
            <person name="Sudarsanam P."/>
            <person name="Ley R."/>
            <person name="Guruge J."/>
            <person name="Turnbaugh P.J."/>
            <person name="Mahowald M."/>
            <person name="Liep D."/>
            <person name="Gordon J."/>
        </authorList>
    </citation>
    <scope>NUCLEOTIDE SEQUENCE</scope>
    <source>
        <strain evidence="13">DSM 17244</strain>
    </source>
</reference>
<dbReference type="STRING" id="445971.ANASTE_02105"/>
<dbReference type="SUPFAM" id="SSF52096">
    <property type="entry name" value="ClpP/crotonase"/>
    <property type="match status" value="1"/>
</dbReference>
<dbReference type="NCBIfam" id="TIGR00513">
    <property type="entry name" value="accA"/>
    <property type="match status" value="1"/>
</dbReference>
<dbReference type="Proteomes" id="UP000005178">
    <property type="component" value="Unassembled WGS sequence"/>
</dbReference>
<protein>
    <recommendedName>
        <fullName evidence="10">Acetyl-coenzyme A carboxylase carboxyl transferase subunit alpha</fullName>
        <shortName evidence="10">ACCase subunit alpha</shortName>
        <shortName evidence="10">Acetyl-CoA carboxylase carboxyltransferase subunit alpha</shortName>
        <ecNumber evidence="10">2.1.3.15</ecNumber>
    </recommendedName>
</protein>
<comment type="caution">
    <text evidence="13">The sequence shown here is derived from an EMBL/GenBank/DDBJ whole genome shotgun (WGS) entry which is preliminary data.</text>
</comment>
<dbReference type="RefSeq" id="WP_007050859.1">
    <property type="nucleotide sequence ID" value="NZ_DS560019.1"/>
</dbReference>
<accession>B1CA71</accession>
<dbReference type="InterPro" id="IPR029045">
    <property type="entry name" value="ClpP/crotonase-like_dom_sf"/>
</dbReference>
<dbReference type="PRINTS" id="PR01069">
    <property type="entry name" value="ACCCTRFRASEA"/>
</dbReference>
<comment type="similarity">
    <text evidence="10">Belongs to the AccA family.</text>
</comment>
<dbReference type="GO" id="GO:0006633">
    <property type="term" value="P:fatty acid biosynthetic process"/>
    <property type="evidence" value="ECO:0007669"/>
    <property type="project" value="UniProtKB-KW"/>
</dbReference>
<evidence type="ECO:0000256" key="7">
    <source>
        <dbReference type="ARBA" id="ARBA00023098"/>
    </source>
</evidence>
<keyword evidence="4 10" id="KW-0547">Nucleotide-binding</keyword>
<proteinExistence type="inferred from homology"/>
<dbReference type="GO" id="GO:2001295">
    <property type="term" value="P:malonyl-CoA biosynthetic process"/>
    <property type="evidence" value="ECO:0007669"/>
    <property type="project" value="UniProtKB-UniRule"/>
</dbReference>
<feature type="domain" description="CoA carboxyltransferase C-terminal" evidence="12">
    <location>
        <begin position="30"/>
        <end position="288"/>
    </location>
</feature>
<keyword evidence="11" id="KW-0175">Coiled coil</keyword>
<keyword evidence="7 10" id="KW-0443">Lipid metabolism</keyword>
<gene>
    <name evidence="10 13" type="primary">accA</name>
    <name evidence="13" type="ORF">ANASTE_02105</name>
</gene>
<keyword evidence="10" id="KW-0963">Cytoplasm</keyword>
<evidence type="ECO:0000256" key="3">
    <source>
        <dbReference type="ARBA" id="ARBA00022679"/>
    </source>
</evidence>
<evidence type="ECO:0000256" key="2">
    <source>
        <dbReference type="ARBA" id="ARBA00022516"/>
    </source>
</evidence>
<dbReference type="NCBIfam" id="NF004344">
    <property type="entry name" value="PRK05724.1"/>
    <property type="match status" value="1"/>
</dbReference>
<comment type="subunit">
    <text evidence="10">Acetyl-CoA carboxylase is a heterohexamer composed of biotin carboxyl carrier protein (AccB), biotin carboxylase (AccC) and two subunits each of ACCase subunit alpha (AccA) and ACCase subunit beta (AccD).</text>
</comment>
<dbReference type="Gene3D" id="3.90.226.10">
    <property type="entry name" value="2-enoyl-CoA Hydratase, Chain A, domain 1"/>
    <property type="match status" value="1"/>
</dbReference>
<comment type="subcellular location">
    <subcellularLocation>
        <location evidence="10">Cytoplasm</location>
    </subcellularLocation>
</comment>
<keyword evidence="6 10" id="KW-0067">ATP-binding</keyword>
<reference evidence="13" key="1">
    <citation type="submission" date="2008-01" db="EMBL/GenBank/DDBJ databases">
        <authorList>
            <person name="Fulton L."/>
            <person name="Clifton S."/>
            <person name="Fulton B."/>
            <person name="Xu J."/>
            <person name="Minx P."/>
            <person name="Pepin K.H."/>
            <person name="Johnson M."/>
            <person name="Thiruvilangam P."/>
            <person name="Bhonagiri V."/>
            <person name="Nash W.E."/>
            <person name="Mardis E.R."/>
            <person name="Wilson R.K."/>
        </authorList>
    </citation>
    <scope>NUCLEOTIDE SEQUENCE [LARGE SCALE GENOMIC DNA]</scope>
    <source>
        <strain evidence="13">DSM 17244</strain>
    </source>
</reference>
<dbReference type="PROSITE" id="PS50989">
    <property type="entry name" value="COA_CT_CTER"/>
    <property type="match status" value="1"/>
</dbReference>
<keyword evidence="5 10" id="KW-0276">Fatty acid metabolism</keyword>
<comment type="catalytic activity">
    <reaction evidence="9 10">
        <text>N(6)-carboxybiotinyl-L-lysyl-[protein] + acetyl-CoA = N(6)-biotinyl-L-lysyl-[protein] + malonyl-CoA</text>
        <dbReference type="Rhea" id="RHEA:54728"/>
        <dbReference type="Rhea" id="RHEA-COMP:10505"/>
        <dbReference type="Rhea" id="RHEA-COMP:10506"/>
        <dbReference type="ChEBI" id="CHEBI:57288"/>
        <dbReference type="ChEBI" id="CHEBI:57384"/>
        <dbReference type="ChEBI" id="CHEBI:83144"/>
        <dbReference type="ChEBI" id="CHEBI:83145"/>
        <dbReference type="EC" id="2.1.3.15"/>
    </reaction>
</comment>
<evidence type="ECO:0000256" key="11">
    <source>
        <dbReference type="SAM" id="Coils"/>
    </source>
</evidence>
<dbReference type="PANTHER" id="PTHR42853:SF3">
    <property type="entry name" value="ACETYL-COENZYME A CARBOXYLASE CARBOXYL TRANSFERASE SUBUNIT ALPHA, CHLOROPLASTIC"/>
    <property type="match status" value="1"/>
</dbReference>
<keyword evidence="8 10" id="KW-0275">Fatty acid biosynthesis</keyword>
<evidence type="ECO:0000256" key="4">
    <source>
        <dbReference type="ARBA" id="ARBA00022741"/>
    </source>
</evidence>
<dbReference type="UniPathway" id="UPA00655">
    <property type="reaction ID" value="UER00711"/>
</dbReference>
<dbReference type="AlphaFoldDB" id="B1CA71"/>
<dbReference type="GO" id="GO:0005524">
    <property type="term" value="F:ATP binding"/>
    <property type="evidence" value="ECO:0007669"/>
    <property type="project" value="UniProtKB-KW"/>
</dbReference>
<name>B1CA71_9FIRM</name>
<dbReference type="EC" id="2.1.3.15" evidence="10"/>
<comment type="function">
    <text evidence="10">Component of the acetyl coenzyme A carboxylase (ACC) complex. First, biotin carboxylase catalyzes the carboxylation of biotin on its carrier protein (BCCP) and then the CO(2) group is transferred by the carboxyltransferase to acetyl-CoA to form malonyl-CoA.</text>
</comment>
<dbReference type="InterPro" id="IPR011763">
    <property type="entry name" value="COA_CT_C"/>
</dbReference>
<evidence type="ECO:0000313" key="13">
    <source>
        <dbReference type="EMBL" id="EDS72389.1"/>
    </source>
</evidence>
<keyword evidence="3 10" id="KW-0808">Transferase</keyword>
<dbReference type="GeneID" id="98001133"/>
<dbReference type="eggNOG" id="COG0825">
    <property type="taxonomic scope" value="Bacteria"/>
</dbReference>
<dbReference type="HOGENOM" id="CLU_015486_0_2_9"/>
<evidence type="ECO:0000256" key="1">
    <source>
        <dbReference type="ARBA" id="ARBA00004956"/>
    </source>
</evidence>
<organism evidence="13 14">
    <name type="scientific">Anaerofustis stercorihominis DSM 17244</name>
    <dbReference type="NCBI Taxonomy" id="445971"/>
    <lineage>
        <taxon>Bacteria</taxon>
        <taxon>Bacillati</taxon>
        <taxon>Bacillota</taxon>
        <taxon>Clostridia</taxon>
        <taxon>Eubacteriales</taxon>
        <taxon>Eubacteriaceae</taxon>
        <taxon>Anaerofustis</taxon>
    </lineage>
</organism>
<dbReference type="Pfam" id="PF03255">
    <property type="entry name" value="ACCA"/>
    <property type="match status" value="1"/>
</dbReference>
<evidence type="ECO:0000259" key="12">
    <source>
        <dbReference type="PROSITE" id="PS50989"/>
    </source>
</evidence>
<comment type="pathway">
    <text evidence="1 10">Lipid metabolism; malonyl-CoA biosynthesis; malonyl-CoA from acetyl-CoA: step 1/1.</text>
</comment>
<dbReference type="OrthoDB" id="9808023at2"/>
<evidence type="ECO:0000256" key="5">
    <source>
        <dbReference type="ARBA" id="ARBA00022832"/>
    </source>
</evidence>
<keyword evidence="2 10" id="KW-0444">Lipid biosynthesis</keyword>
<keyword evidence="13" id="KW-0436">Ligase</keyword>
<evidence type="ECO:0000313" key="14">
    <source>
        <dbReference type="Proteomes" id="UP000005178"/>
    </source>
</evidence>
<dbReference type="InterPro" id="IPR001095">
    <property type="entry name" value="Acetyl_CoA_COase_a_su"/>
</dbReference>
<evidence type="ECO:0000256" key="8">
    <source>
        <dbReference type="ARBA" id="ARBA00023160"/>
    </source>
</evidence>
<dbReference type="EMBL" id="ABIL02000006">
    <property type="protein sequence ID" value="EDS72389.1"/>
    <property type="molecule type" value="Genomic_DNA"/>
</dbReference>
<feature type="coiled-coil region" evidence="11">
    <location>
        <begin position="3"/>
        <end position="41"/>
    </location>
</feature>